<sequence length="207" mass="22145">MARAPFRRPAPLDPADAEAIEAGIDVPGDSEVAHASARLLVGHDDSHDLDALVGIIRSGGVDTVCELWSSSPATTLPGILWRLYLIHQWGVRDPDQLAKRYREGIAAPVIPGVAEGVQVGLDETLHAIGALMRGEWAAPDAPPLWSLLARSGVLLRILAAGVTFGDAWITDDTDALADYVTTRARALTRTAEELHEAARRARAGRLD</sequence>
<evidence type="ECO:0000313" key="1">
    <source>
        <dbReference type="EMBL" id="MBD3689745.1"/>
    </source>
</evidence>
<accession>A0A8I0G8B2</accession>
<dbReference type="Proteomes" id="UP000627538">
    <property type="component" value="Unassembled WGS sequence"/>
</dbReference>
<dbReference type="RefSeq" id="WP_191071769.1">
    <property type="nucleotide sequence ID" value="NZ_CP060506.1"/>
</dbReference>
<keyword evidence="2" id="KW-1185">Reference proteome</keyword>
<dbReference type="AlphaFoldDB" id="A0A8I0G8B2"/>
<evidence type="ECO:0000313" key="2">
    <source>
        <dbReference type="Proteomes" id="UP000627538"/>
    </source>
</evidence>
<reference evidence="1 2" key="1">
    <citation type="submission" date="2020-08" db="EMBL/GenBank/DDBJ databases">
        <title>Winkia gen. nov., sp. nov., isolated from faeces of the Anser albifrons in China.</title>
        <authorList>
            <person name="Liu Q."/>
        </authorList>
    </citation>
    <scope>NUCLEOTIDE SEQUENCE [LARGE SCALE GENOMIC DNA]</scope>
    <source>
        <strain evidence="1 2">C62</strain>
    </source>
</reference>
<protein>
    <recommendedName>
        <fullName evidence="3">DNA-directed RNA polymerase subunit beta</fullName>
    </recommendedName>
</protein>
<name>A0A8I0G8B2_9ACTO</name>
<organism evidence="1 2">
    <name type="scientific">Nanchangia anserum</name>
    <dbReference type="NCBI Taxonomy" id="2692125"/>
    <lineage>
        <taxon>Bacteria</taxon>
        <taxon>Bacillati</taxon>
        <taxon>Actinomycetota</taxon>
        <taxon>Actinomycetes</taxon>
        <taxon>Actinomycetales</taxon>
        <taxon>Actinomycetaceae</taxon>
        <taxon>Nanchangia</taxon>
    </lineage>
</organism>
<proteinExistence type="predicted"/>
<comment type="caution">
    <text evidence="1">The sequence shown here is derived from an EMBL/GenBank/DDBJ whole genome shotgun (WGS) entry which is preliminary data.</text>
</comment>
<gene>
    <name evidence="1" type="ORF">H8R10_05830</name>
</gene>
<evidence type="ECO:0008006" key="3">
    <source>
        <dbReference type="Google" id="ProtNLM"/>
    </source>
</evidence>
<dbReference type="EMBL" id="JACRUO010000001">
    <property type="protein sequence ID" value="MBD3689745.1"/>
    <property type="molecule type" value="Genomic_DNA"/>
</dbReference>